<dbReference type="Proteomes" id="UP000256601">
    <property type="component" value="Unassembled WGS sequence"/>
</dbReference>
<name>A0A1D8NGS2_YARLL</name>
<dbReference type="InterPro" id="IPR016340">
    <property type="entry name" value="Ribosomal_mL60"/>
</dbReference>
<evidence type="ECO:0000313" key="3">
    <source>
        <dbReference type="EMBL" id="RDW29094.1"/>
    </source>
</evidence>
<dbReference type="OrthoDB" id="2332379at2759"/>
<accession>A0A1D8NGS2</accession>
<evidence type="ECO:0000313" key="2">
    <source>
        <dbReference type="EMBL" id="AOW04829.1"/>
    </source>
</evidence>
<dbReference type="EMBL" id="CP017557">
    <property type="protein sequence ID" value="AOW04829.1"/>
    <property type="molecule type" value="Genomic_DNA"/>
</dbReference>
<reference evidence="3 5" key="2">
    <citation type="submission" date="2018-07" db="EMBL/GenBank/DDBJ databases">
        <title>Draft Genome Assemblies for Five Robust Yarrowia lipolytica Strains Exhibiting High Lipid Production and Pentose Sugar Utilization and Sugar Alcohol Secretion from Undetoxified Lignocellulosic Biomass Hydrolysates.</title>
        <authorList>
            <consortium name="DOE Joint Genome Institute"/>
            <person name="Walker C."/>
            <person name="Ryu S."/>
            <person name="Na H."/>
            <person name="Zane M."/>
            <person name="LaButti K."/>
            <person name="Lipzen A."/>
            <person name="Haridas S."/>
            <person name="Barry K."/>
            <person name="Grigoriev I.V."/>
            <person name="Quarterman J."/>
            <person name="Slininger P."/>
            <person name="Dien B."/>
            <person name="Trinh C.T."/>
        </authorList>
    </citation>
    <scope>NUCLEOTIDE SEQUENCE [LARGE SCALE GENOMIC DNA]</scope>
    <source>
        <strain evidence="3 5">YB392</strain>
    </source>
</reference>
<dbReference type="PANTHER" id="PTHR28271">
    <property type="entry name" value="54S RIBOSOMAL PROTEIN L31, MITOCHONDRIAL"/>
    <property type="match status" value="1"/>
</dbReference>
<proteinExistence type="predicted"/>
<dbReference type="KEGG" id="yli:2912072"/>
<dbReference type="PANTHER" id="PTHR28271:SF1">
    <property type="entry name" value="LARGE RIBOSOMAL SUBUNIT PROTEIN ML60"/>
    <property type="match status" value="1"/>
</dbReference>
<sequence length="112" mass="12984">MFGPFRQSMVTFGGYVHKQRYRWRLSPTQKAGQRKRMKAVDSVMDVLRSSMEKLGVTPKFLIKAETECPPSSAMLPKDKYTVFSKNHKGYRKSVHRVPNFTKTTNRKNPLGF</sequence>
<dbReference type="GO" id="GO:0032543">
    <property type="term" value="P:mitochondrial translation"/>
    <property type="evidence" value="ECO:0007669"/>
    <property type="project" value="UniProtKB-UniRule"/>
</dbReference>
<dbReference type="PIRSF" id="PIRSF002216">
    <property type="entry name" value="MRPL31_prd"/>
    <property type="match status" value="1"/>
</dbReference>
<dbReference type="VEuPathDB" id="FungiDB:YALI1_E02415g"/>
<organism evidence="2 4">
    <name type="scientific">Yarrowia lipolytica</name>
    <name type="common">Candida lipolytica</name>
    <dbReference type="NCBI Taxonomy" id="4952"/>
    <lineage>
        <taxon>Eukaryota</taxon>
        <taxon>Fungi</taxon>
        <taxon>Dikarya</taxon>
        <taxon>Ascomycota</taxon>
        <taxon>Saccharomycotina</taxon>
        <taxon>Dipodascomycetes</taxon>
        <taxon>Dipodascales</taxon>
        <taxon>Dipodascales incertae sedis</taxon>
        <taxon>Yarrowia</taxon>
    </lineage>
</organism>
<dbReference type="Proteomes" id="UP000182444">
    <property type="component" value="Chromosome 1E"/>
</dbReference>
<dbReference type="VEuPathDB" id="FungiDB:YALI0_E01914g"/>
<dbReference type="eggNOG" id="ENOG502S81F">
    <property type="taxonomic scope" value="Eukaryota"/>
</dbReference>
<dbReference type="AlphaFoldDB" id="A0A1D8NGS2"/>
<keyword evidence="1" id="KW-0496">Mitochondrion</keyword>
<dbReference type="Pfam" id="PF09784">
    <property type="entry name" value="L31"/>
    <property type="match status" value="1"/>
</dbReference>
<dbReference type="GO" id="GO:0003735">
    <property type="term" value="F:structural constituent of ribosome"/>
    <property type="evidence" value="ECO:0007669"/>
    <property type="project" value="UniProtKB-UniRule"/>
</dbReference>
<comment type="subunit">
    <text evidence="1">Component of the mitochondrial large ribosomal subunit.</text>
</comment>
<keyword evidence="1" id="KW-0687">Ribonucleoprotein</keyword>
<evidence type="ECO:0000313" key="5">
    <source>
        <dbReference type="Proteomes" id="UP000256601"/>
    </source>
</evidence>
<evidence type="ECO:0000313" key="4">
    <source>
        <dbReference type="Proteomes" id="UP000182444"/>
    </source>
</evidence>
<evidence type="ECO:0000256" key="1">
    <source>
        <dbReference type="PIRNR" id="PIRNR002216"/>
    </source>
</evidence>
<protein>
    <recommendedName>
        <fullName evidence="1">Large ribosomal subunit protein mL60</fullName>
    </recommendedName>
</protein>
<keyword evidence="1 3" id="KW-0689">Ribosomal protein</keyword>
<reference evidence="2 4" key="1">
    <citation type="journal article" date="2016" name="PLoS ONE">
        <title>Sequence Assembly of Yarrowia lipolytica Strain W29/CLIB89 Shows Transposable Element Diversity.</title>
        <authorList>
            <person name="Magnan C."/>
            <person name="Yu J."/>
            <person name="Chang I."/>
            <person name="Jahn E."/>
            <person name="Kanomata Y."/>
            <person name="Wu J."/>
            <person name="Zeller M."/>
            <person name="Oakes M."/>
            <person name="Baldi P."/>
            <person name="Sandmeyer S."/>
        </authorList>
    </citation>
    <scope>NUCLEOTIDE SEQUENCE [LARGE SCALE GENOMIC DNA]</scope>
    <source>
        <strain evidence="2">CLIB89</strain>
        <strain evidence="4">CLIB89(W29)</strain>
    </source>
</reference>
<dbReference type="GO" id="GO:0005762">
    <property type="term" value="C:mitochondrial large ribosomal subunit"/>
    <property type="evidence" value="ECO:0007669"/>
    <property type="project" value="UniProtKB-UniRule"/>
</dbReference>
<comment type="subcellular location">
    <subcellularLocation>
        <location evidence="1">Mitochondrion</location>
    </subcellularLocation>
</comment>
<dbReference type="EMBL" id="KZ858947">
    <property type="protein sequence ID" value="RDW29094.1"/>
    <property type="molecule type" value="Genomic_DNA"/>
</dbReference>
<gene>
    <name evidence="3" type="ORF">B0I71DRAFT_90893</name>
    <name evidence="2" type="ORF">YALI1_E02415g</name>
</gene>